<protein>
    <submittedName>
        <fullName evidence="2 3">Sulfurtransferase</fullName>
    </submittedName>
</protein>
<dbReference type="SUPFAM" id="SSF52821">
    <property type="entry name" value="Rhodanese/Cell cycle control phosphatase"/>
    <property type="match status" value="1"/>
</dbReference>
<evidence type="ECO:0000259" key="1">
    <source>
        <dbReference type="PROSITE" id="PS50206"/>
    </source>
</evidence>
<feature type="domain" description="Rhodanese" evidence="1">
    <location>
        <begin position="20"/>
        <end position="104"/>
    </location>
</feature>
<dbReference type="PANTHER" id="PTHR43031:SF17">
    <property type="entry name" value="SULFURTRANSFERASE YTWF-RELATED"/>
    <property type="match status" value="1"/>
</dbReference>
<dbReference type="Proteomes" id="UP000055611">
    <property type="component" value="Chromosome"/>
</dbReference>
<dbReference type="InterPro" id="IPR001763">
    <property type="entry name" value="Rhodanese-like_dom"/>
</dbReference>
<dbReference type="Proteomes" id="UP000295506">
    <property type="component" value="Unassembled WGS sequence"/>
</dbReference>
<dbReference type="KEGG" id="dej:AWY79_09675"/>
<dbReference type="PANTHER" id="PTHR43031">
    <property type="entry name" value="FAD-DEPENDENT OXIDOREDUCTASE"/>
    <property type="match status" value="1"/>
</dbReference>
<evidence type="ECO:0000313" key="4">
    <source>
        <dbReference type="Proteomes" id="UP000055611"/>
    </source>
</evidence>
<dbReference type="InterPro" id="IPR012347">
    <property type="entry name" value="Ferritin-like"/>
</dbReference>
<dbReference type="RefSeq" id="WP_066802928.1">
    <property type="nucleotide sequence ID" value="NZ_CP014206.1"/>
</dbReference>
<gene>
    <name evidence="2" type="ORF">AWY79_09675</name>
    <name evidence="3" type="ORF">EDC59_10347</name>
</gene>
<dbReference type="InterPro" id="IPR009078">
    <property type="entry name" value="Ferritin-like_SF"/>
</dbReference>
<dbReference type="CDD" id="cd01045">
    <property type="entry name" value="Ferritin_like_AB"/>
    <property type="match status" value="1"/>
</dbReference>
<dbReference type="AlphaFoldDB" id="A0A126QPI7"/>
<dbReference type="OrthoDB" id="285281at2"/>
<name>A0A126QPI7_9BACT</name>
<evidence type="ECO:0000313" key="3">
    <source>
        <dbReference type="EMBL" id="TDT89752.1"/>
    </source>
</evidence>
<accession>A0A126QPI7</accession>
<dbReference type="EMBL" id="CP014206">
    <property type="protein sequence ID" value="AMK11365.1"/>
    <property type="molecule type" value="Genomic_DNA"/>
</dbReference>
<dbReference type="Gene3D" id="3.40.250.10">
    <property type="entry name" value="Rhodanese-like domain"/>
    <property type="match status" value="1"/>
</dbReference>
<evidence type="ECO:0000313" key="5">
    <source>
        <dbReference type="Proteomes" id="UP000295506"/>
    </source>
</evidence>
<dbReference type="Pfam" id="PF00581">
    <property type="entry name" value="Rhodanese"/>
    <property type="match status" value="1"/>
</dbReference>
<dbReference type="InterPro" id="IPR001307">
    <property type="entry name" value="Thiosulphate_STrfase_CS"/>
</dbReference>
<dbReference type="InterPro" id="IPR036873">
    <property type="entry name" value="Rhodanese-like_dom_sf"/>
</dbReference>
<dbReference type="InterPro" id="IPR050229">
    <property type="entry name" value="GlpE_sulfurtransferase"/>
</dbReference>
<reference evidence="3 5" key="2">
    <citation type="submission" date="2019-03" db="EMBL/GenBank/DDBJ databases">
        <title>Genomic Encyclopedia of Type Strains, Phase IV (KMG-IV): sequencing the most valuable type-strain genomes for metagenomic binning, comparative biology and taxonomic classification.</title>
        <authorList>
            <person name="Goeker M."/>
        </authorList>
    </citation>
    <scope>NUCLEOTIDE SEQUENCE [LARGE SCALE GENOMIC DNA]</scope>
    <source>
        <strain evidence="3 5">DSM 101483</strain>
    </source>
</reference>
<keyword evidence="4" id="KW-1185">Reference proteome</keyword>
<reference evidence="2 4" key="1">
    <citation type="journal article" date="2016" name="Front. Microbiol.">
        <title>Genome Sequence of the Piezophilic, Mesophilic Sulfate-Reducing Bacterium Desulfovibrio indicus J2T.</title>
        <authorList>
            <person name="Cao J."/>
            <person name="Maignien L."/>
            <person name="Shao Z."/>
            <person name="Alain K."/>
            <person name="Jebbar M."/>
        </authorList>
    </citation>
    <scope>NUCLEOTIDE SEQUENCE [LARGE SCALE GENOMIC DNA]</scope>
    <source>
        <strain evidence="2 4">J2</strain>
    </source>
</reference>
<dbReference type="PROSITE" id="PS00380">
    <property type="entry name" value="RHODANESE_1"/>
    <property type="match status" value="1"/>
</dbReference>
<dbReference type="GO" id="GO:0004792">
    <property type="term" value="F:thiosulfate-cyanide sulfurtransferase activity"/>
    <property type="evidence" value="ECO:0007669"/>
    <property type="project" value="InterPro"/>
</dbReference>
<sequence length="274" mass="30900">MSTISQMTPDQARRFMEAGKPDAYTLLDVRQDWEYEEDHLPGALHIPLPELPDRIQELDPEGTLLVYCASGGRSMAAAALLEGQGFEDINNLVGGMSAWEGHSAFGPMELGLVAYTGAESPAEVLLKAYAMEDALQIFYVERADMAETMERIQLFMELAGFEDKHKDTLYELYTRVVDEPMSRDEFEETALRNLAEEVEGGVPIGEFLDQFPGAFDDDQGVLQLASMVEAQALDYYLRCVRRSKVEETRKVLQILAREEKAHLKVLGKHMDRRE</sequence>
<proteinExistence type="predicted"/>
<evidence type="ECO:0000313" key="2">
    <source>
        <dbReference type="EMBL" id="AMK11365.1"/>
    </source>
</evidence>
<dbReference type="Gene3D" id="1.20.1260.10">
    <property type="match status" value="1"/>
</dbReference>
<dbReference type="PROSITE" id="PS50206">
    <property type="entry name" value="RHODANESE_3"/>
    <property type="match status" value="1"/>
</dbReference>
<dbReference type="SMART" id="SM00450">
    <property type="entry name" value="RHOD"/>
    <property type="match status" value="1"/>
</dbReference>
<organism evidence="3 5">
    <name type="scientific">Pseudodesulfovibrio indicus</name>
    <dbReference type="NCBI Taxonomy" id="1716143"/>
    <lineage>
        <taxon>Bacteria</taxon>
        <taxon>Pseudomonadati</taxon>
        <taxon>Thermodesulfobacteriota</taxon>
        <taxon>Desulfovibrionia</taxon>
        <taxon>Desulfovibrionales</taxon>
        <taxon>Desulfovibrionaceae</taxon>
    </lineage>
</organism>
<dbReference type="CDD" id="cd00158">
    <property type="entry name" value="RHOD"/>
    <property type="match status" value="1"/>
</dbReference>
<dbReference type="SUPFAM" id="SSF47240">
    <property type="entry name" value="Ferritin-like"/>
    <property type="match status" value="1"/>
</dbReference>
<dbReference type="EMBL" id="SOBK01000003">
    <property type="protein sequence ID" value="TDT89752.1"/>
    <property type="molecule type" value="Genomic_DNA"/>
</dbReference>